<feature type="transmembrane region" description="Helical" evidence="16">
    <location>
        <begin position="155"/>
        <end position="175"/>
    </location>
</feature>
<comment type="caution">
    <text evidence="17">The sequence shown here is derived from an EMBL/GenBank/DDBJ whole genome shotgun (WGS) entry which is preliminary data.</text>
</comment>
<dbReference type="AlphaFoldDB" id="A0A2M9F3Y5"/>
<keyword evidence="10" id="KW-0443">Lipid metabolism</keyword>
<comment type="subcellular location">
    <subcellularLocation>
        <location evidence="2">Endomembrane system</location>
        <topology evidence="2">Multi-pass membrane protein</topology>
    </subcellularLocation>
</comment>
<keyword evidence="12" id="KW-0594">Phospholipid biosynthesis</keyword>
<evidence type="ECO:0000256" key="8">
    <source>
        <dbReference type="ARBA" id="ARBA00022692"/>
    </source>
</evidence>
<dbReference type="GO" id="GO:0016020">
    <property type="term" value="C:membrane"/>
    <property type="evidence" value="ECO:0007669"/>
    <property type="project" value="InterPro"/>
</dbReference>
<dbReference type="GO" id="GO:0003882">
    <property type="term" value="F:CDP-diacylglycerol-serine O-phosphatidyltransferase activity"/>
    <property type="evidence" value="ECO:0007669"/>
    <property type="project" value="UniProtKB-EC"/>
</dbReference>
<proteinExistence type="inferred from homology"/>
<dbReference type="GO" id="GO:0012505">
    <property type="term" value="C:endomembrane system"/>
    <property type="evidence" value="ECO:0007669"/>
    <property type="project" value="UniProtKB-SubCell"/>
</dbReference>
<dbReference type="PANTHER" id="PTHR14269:SF61">
    <property type="entry name" value="CDP-DIACYLGLYCEROL--SERINE O-PHOSPHATIDYLTRANSFERASE"/>
    <property type="match status" value="1"/>
</dbReference>
<keyword evidence="13" id="KW-1208">Phospholipid metabolism</keyword>
<keyword evidence="7 15" id="KW-0808">Transferase</keyword>
<evidence type="ECO:0000256" key="5">
    <source>
        <dbReference type="ARBA" id="ARBA00017171"/>
    </source>
</evidence>
<evidence type="ECO:0000256" key="13">
    <source>
        <dbReference type="ARBA" id="ARBA00023264"/>
    </source>
</evidence>
<comment type="similarity">
    <text evidence="3 15">Belongs to the CDP-alcohol phosphatidyltransferase class-I family.</text>
</comment>
<keyword evidence="9 16" id="KW-1133">Transmembrane helix</keyword>
<keyword evidence="11 16" id="KW-0472">Membrane</keyword>
<evidence type="ECO:0000256" key="14">
    <source>
        <dbReference type="ARBA" id="ARBA00032361"/>
    </source>
</evidence>
<dbReference type="GO" id="GO:0008654">
    <property type="term" value="P:phospholipid biosynthetic process"/>
    <property type="evidence" value="ECO:0007669"/>
    <property type="project" value="UniProtKB-KW"/>
</dbReference>
<reference evidence="17 18" key="1">
    <citation type="submission" date="2017-10" db="EMBL/GenBank/DDBJ databases">
        <title>Draft genome of Chryseomicrobium casticus sp. nov.</title>
        <authorList>
            <person name="Chakraborty R."/>
            <person name="Saha T."/>
        </authorList>
    </citation>
    <scope>NUCLEOTIDE SEQUENCE [LARGE SCALE GENOMIC DNA]</scope>
    <source>
        <strain evidence="17 18">ET03</strain>
    </source>
</reference>
<dbReference type="InterPro" id="IPR050324">
    <property type="entry name" value="CDP-alcohol_PTase-I"/>
</dbReference>
<evidence type="ECO:0000313" key="18">
    <source>
        <dbReference type="Proteomes" id="UP000228680"/>
    </source>
</evidence>
<dbReference type="PANTHER" id="PTHR14269">
    <property type="entry name" value="CDP-DIACYLGLYCEROL--GLYCEROL-3-PHOSPHATE 3-PHOSPHATIDYLTRANSFERASE-RELATED"/>
    <property type="match status" value="1"/>
</dbReference>
<protein>
    <recommendedName>
        <fullName evidence="5">CDP-diacylglycerol--serine O-phosphatidyltransferase</fullName>
        <ecNumber evidence="4">2.7.8.8</ecNumber>
    </recommendedName>
    <alternativeName>
        <fullName evidence="14">Phosphatidylserine synthase</fullName>
    </alternativeName>
</protein>
<dbReference type="InterPro" id="IPR043130">
    <property type="entry name" value="CDP-OH_PTrfase_TM_dom"/>
</dbReference>
<comment type="catalytic activity">
    <reaction evidence="1">
        <text>a CDP-1,2-diacyl-sn-glycerol + L-serine = a 1,2-diacyl-sn-glycero-3-phospho-L-serine + CMP + H(+)</text>
        <dbReference type="Rhea" id="RHEA:16913"/>
        <dbReference type="ChEBI" id="CHEBI:15378"/>
        <dbReference type="ChEBI" id="CHEBI:33384"/>
        <dbReference type="ChEBI" id="CHEBI:57262"/>
        <dbReference type="ChEBI" id="CHEBI:58332"/>
        <dbReference type="ChEBI" id="CHEBI:60377"/>
        <dbReference type="EC" id="2.7.8.8"/>
    </reaction>
</comment>
<gene>
    <name evidence="17" type="primary">pssA</name>
    <name evidence="17" type="ORF">CQS04_01190</name>
</gene>
<sequence>MFLESTMERLSRLKTHAANLLTIMNLAFGGAAILVTMNDKFALAVLFIFIAGLLDRFDGMTARKLGIESELGKQLDSMSDIISFGIAPALLMYAYATHELGTLAMVVTVMYIASGAFRLARFNISESNGFFTGLPITAAGVVLTLSYFAVPYVPAVFYLFFMISLSFLMISTFSLRKI</sequence>
<dbReference type="Proteomes" id="UP000228680">
    <property type="component" value="Unassembled WGS sequence"/>
</dbReference>
<dbReference type="OrthoDB" id="9777147at2"/>
<dbReference type="InterPro" id="IPR004533">
    <property type="entry name" value="CDP-diaglyc--ser_O-PTrfase"/>
</dbReference>
<dbReference type="Pfam" id="PF01066">
    <property type="entry name" value="CDP-OH_P_transf"/>
    <property type="match status" value="1"/>
</dbReference>
<evidence type="ECO:0000256" key="7">
    <source>
        <dbReference type="ARBA" id="ARBA00022679"/>
    </source>
</evidence>
<feature type="transmembrane region" description="Helical" evidence="16">
    <location>
        <begin position="17"/>
        <end position="35"/>
    </location>
</feature>
<evidence type="ECO:0000256" key="1">
    <source>
        <dbReference type="ARBA" id="ARBA00000287"/>
    </source>
</evidence>
<keyword evidence="6" id="KW-0444">Lipid biosynthesis</keyword>
<dbReference type="EMBL" id="PCGR01000001">
    <property type="protein sequence ID" value="PJK18159.1"/>
    <property type="molecule type" value="Genomic_DNA"/>
</dbReference>
<evidence type="ECO:0000256" key="12">
    <source>
        <dbReference type="ARBA" id="ARBA00023209"/>
    </source>
</evidence>
<evidence type="ECO:0000256" key="15">
    <source>
        <dbReference type="RuleBase" id="RU003750"/>
    </source>
</evidence>
<accession>A0A2M9F3Y5</accession>
<evidence type="ECO:0000313" key="17">
    <source>
        <dbReference type="EMBL" id="PJK18159.1"/>
    </source>
</evidence>
<feature type="transmembrane region" description="Helical" evidence="16">
    <location>
        <begin position="102"/>
        <end position="120"/>
    </location>
</feature>
<evidence type="ECO:0000256" key="4">
    <source>
        <dbReference type="ARBA" id="ARBA00013174"/>
    </source>
</evidence>
<evidence type="ECO:0000256" key="10">
    <source>
        <dbReference type="ARBA" id="ARBA00023098"/>
    </source>
</evidence>
<evidence type="ECO:0000256" key="2">
    <source>
        <dbReference type="ARBA" id="ARBA00004127"/>
    </source>
</evidence>
<evidence type="ECO:0000256" key="3">
    <source>
        <dbReference type="ARBA" id="ARBA00010441"/>
    </source>
</evidence>
<evidence type="ECO:0000256" key="9">
    <source>
        <dbReference type="ARBA" id="ARBA00022989"/>
    </source>
</evidence>
<evidence type="ECO:0000256" key="16">
    <source>
        <dbReference type="SAM" id="Phobius"/>
    </source>
</evidence>
<evidence type="ECO:0000256" key="11">
    <source>
        <dbReference type="ARBA" id="ARBA00023136"/>
    </source>
</evidence>
<dbReference type="InterPro" id="IPR000462">
    <property type="entry name" value="CDP-OH_P_trans"/>
</dbReference>
<dbReference type="RefSeq" id="WP_100352977.1">
    <property type="nucleotide sequence ID" value="NZ_PCGR01000001.1"/>
</dbReference>
<dbReference type="Gene3D" id="1.20.120.1760">
    <property type="match status" value="1"/>
</dbReference>
<dbReference type="PROSITE" id="PS00379">
    <property type="entry name" value="CDP_ALCOHOL_P_TRANSF"/>
    <property type="match status" value="1"/>
</dbReference>
<dbReference type="InterPro" id="IPR048254">
    <property type="entry name" value="CDP_ALCOHOL_P_TRANSF_CS"/>
</dbReference>
<evidence type="ECO:0000256" key="6">
    <source>
        <dbReference type="ARBA" id="ARBA00022516"/>
    </source>
</evidence>
<feature type="transmembrane region" description="Helical" evidence="16">
    <location>
        <begin position="129"/>
        <end position="149"/>
    </location>
</feature>
<dbReference type="EC" id="2.7.8.8" evidence="4"/>
<keyword evidence="18" id="KW-1185">Reference proteome</keyword>
<name>A0A2M9F3Y5_9BACL</name>
<organism evidence="17 18">
    <name type="scientific">Chryseomicrobium excrementi</name>
    <dbReference type="NCBI Taxonomy" id="2041346"/>
    <lineage>
        <taxon>Bacteria</taxon>
        <taxon>Bacillati</taxon>
        <taxon>Bacillota</taxon>
        <taxon>Bacilli</taxon>
        <taxon>Bacillales</taxon>
        <taxon>Caryophanaceae</taxon>
        <taxon>Chryseomicrobium</taxon>
    </lineage>
</organism>
<dbReference type="NCBIfam" id="TIGR00473">
    <property type="entry name" value="pssA"/>
    <property type="match status" value="1"/>
</dbReference>
<keyword evidence="8 16" id="KW-0812">Transmembrane</keyword>